<dbReference type="PANTHER" id="PTHR31360">
    <property type="match status" value="1"/>
</dbReference>
<dbReference type="Pfam" id="PF06884">
    <property type="entry name" value="DUF1264"/>
    <property type="match status" value="1"/>
</dbReference>
<reference evidence="3" key="1">
    <citation type="journal article" date="2022" name="bioRxiv">
        <title>Deciphering the potential niche of two novel black yeast fungi from a biological soil crust based on their genomes, phenotypes, and melanin regulation.</title>
        <authorList>
            <consortium name="DOE Joint Genome Institute"/>
            <person name="Carr E.C."/>
            <person name="Barton Q."/>
            <person name="Grambo S."/>
            <person name="Sullivan M."/>
            <person name="Renfro C.M."/>
            <person name="Kuo A."/>
            <person name="Pangilinan J."/>
            <person name="Lipzen A."/>
            <person name="Keymanesh K."/>
            <person name="Savage E."/>
            <person name="Barry K."/>
            <person name="Grigoriev I.V."/>
            <person name="Riekhof W.R."/>
            <person name="Harris S.S."/>
        </authorList>
    </citation>
    <scope>NUCLEOTIDE SEQUENCE</scope>
    <source>
        <strain evidence="3">JF 03-4F</strain>
    </source>
</reference>
<dbReference type="AlphaFoldDB" id="A0AAN6E200"/>
<organism evidence="3 4">
    <name type="scientific">Exophiala viscosa</name>
    <dbReference type="NCBI Taxonomy" id="2486360"/>
    <lineage>
        <taxon>Eukaryota</taxon>
        <taxon>Fungi</taxon>
        <taxon>Dikarya</taxon>
        <taxon>Ascomycota</taxon>
        <taxon>Pezizomycotina</taxon>
        <taxon>Eurotiomycetes</taxon>
        <taxon>Chaetothyriomycetidae</taxon>
        <taxon>Chaetothyriales</taxon>
        <taxon>Herpotrichiellaceae</taxon>
        <taxon>Exophiala</taxon>
    </lineage>
</organism>
<dbReference type="Proteomes" id="UP001203852">
    <property type="component" value="Unassembled WGS sequence"/>
</dbReference>
<accession>A0AAN6E200</accession>
<keyword evidence="4" id="KW-1185">Reference proteome</keyword>
<feature type="region of interest" description="Disordered" evidence="2">
    <location>
        <begin position="215"/>
        <end position="243"/>
    </location>
</feature>
<evidence type="ECO:0000256" key="1">
    <source>
        <dbReference type="ARBA" id="ARBA00009740"/>
    </source>
</evidence>
<name>A0AAN6E200_9EURO</name>
<protein>
    <recommendedName>
        <fullName evidence="5">DUF1264-domain-containing protein</fullName>
    </recommendedName>
</protein>
<proteinExistence type="inferred from homology"/>
<evidence type="ECO:0008006" key="5">
    <source>
        <dbReference type="Google" id="ProtNLM"/>
    </source>
</evidence>
<comment type="caution">
    <text evidence="3">The sequence shown here is derived from an EMBL/GenBank/DDBJ whole genome shotgun (WGS) entry which is preliminary data.</text>
</comment>
<gene>
    <name evidence="3" type="ORF">EDD36DRAFT_394034</name>
</gene>
<sequence length="259" mass="30022">MSEQHPIAHQAGPAITTVAARLLKFSPSAWLKSWLLYLGIQTHVGTMTQPEMKPLHNICEYLHALHIYTDEARRGEVRTVSAHHFCSHVAKDLRQCLIYDSCKPDARLIGVEYMIPKERYLKLDPEEQKLWHSHEFEVKSGMLVLPYPESHRHRKDAWDELETKAMEEVVKLYGKLYHFWEVDKGDELPLGLPRVMGSLTEFKQLDVDKAMAPRNKEEGIDQAKKRELREHIPLPGVPPTADNWWKEAKENKRGIYADS</sequence>
<comment type="similarity">
    <text evidence="1">Belongs to the OBAP family.</text>
</comment>
<feature type="compositionally biased region" description="Basic and acidic residues" evidence="2">
    <location>
        <begin position="215"/>
        <end position="232"/>
    </location>
</feature>
<dbReference type="InterPro" id="IPR010686">
    <property type="entry name" value="OBAP-like"/>
</dbReference>
<dbReference type="PANTHER" id="PTHR31360:SF0">
    <property type="entry name" value="OIL BODY-ASSOCIATED PROTEIN 1B"/>
    <property type="match status" value="1"/>
</dbReference>
<dbReference type="EMBL" id="MU404352">
    <property type="protein sequence ID" value="KAI1615792.1"/>
    <property type="molecule type" value="Genomic_DNA"/>
</dbReference>
<evidence type="ECO:0000313" key="3">
    <source>
        <dbReference type="EMBL" id="KAI1615792.1"/>
    </source>
</evidence>
<evidence type="ECO:0000256" key="2">
    <source>
        <dbReference type="SAM" id="MobiDB-lite"/>
    </source>
</evidence>
<evidence type="ECO:0000313" key="4">
    <source>
        <dbReference type="Proteomes" id="UP001203852"/>
    </source>
</evidence>